<feature type="binding site" evidence="6">
    <location>
        <position position="771"/>
    </location>
    <ligand>
        <name>Ca(2+)</name>
        <dbReference type="ChEBI" id="CHEBI:29108"/>
    </ligand>
</feature>
<comment type="caution">
    <text evidence="9">The sequence shown here is derived from an EMBL/GenBank/DDBJ whole genome shotgun (WGS) entry which is preliminary data.</text>
</comment>
<dbReference type="InterPro" id="IPR009283">
    <property type="entry name" value="Apyrase"/>
</dbReference>
<evidence type="ECO:0000259" key="8">
    <source>
        <dbReference type="Pfam" id="PF17921"/>
    </source>
</evidence>
<comment type="cofactor">
    <cofactor evidence="1 6">
        <name>Ca(2+)</name>
        <dbReference type="ChEBI" id="CHEBI:29108"/>
    </cofactor>
</comment>
<keyword evidence="4 6" id="KW-0106">Calcium</keyword>
<evidence type="ECO:0000256" key="7">
    <source>
        <dbReference type="SAM" id="MobiDB-lite"/>
    </source>
</evidence>
<dbReference type="SUPFAM" id="SSF101887">
    <property type="entry name" value="Apyrase"/>
    <property type="match status" value="1"/>
</dbReference>
<feature type="binding site" evidence="6">
    <location>
        <position position="772"/>
    </location>
    <ligand>
        <name>Ca(2+)</name>
        <dbReference type="ChEBI" id="CHEBI:29108"/>
    </ligand>
</feature>
<proteinExistence type="inferred from homology"/>
<evidence type="ECO:0000256" key="4">
    <source>
        <dbReference type="ARBA" id="ARBA00022837"/>
    </source>
</evidence>
<dbReference type="Gene3D" id="1.10.340.70">
    <property type="match status" value="1"/>
</dbReference>
<keyword evidence="3" id="KW-0378">Hydrolase</keyword>
<dbReference type="InterPro" id="IPR036258">
    <property type="entry name" value="Apyrase_sf"/>
</dbReference>
<dbReference type="GO" id="GO:0045134">
    <property type="term" value="F:UDP phosphatase activity"/>
    <property type="evidence" value="ECO:0007669"/>
    <property type="project" value="TreeGrafter"/>
</dbReference>
<evidence type="ECO:0000313" key="9">
    <source>
        <dbReference type="EMBL" id="KAK3768186.1"/>
    </source>
</evidence>
<reference evidence="9" key="1">
    <citation type="journal article" date="2023" name="G3 (Bethesda)">
        <title>A reference genome for the long-term kleptoplast-retaining sea slug Elysia crispata morphotype clarki.</title>
        <authorList>
            <person name="Eastman K.E."/>
            <person name="Pendleton A.L."/>
            <person name="Shaikh M.A."/>
            <person name="Suttiyut T."/>
            <person name="Ogas R."/>
            <person name="Tomko P."/>
            <person name="Gavelis G."/>
            <person name="Widhalm J.R."/>
            <person name="Wisecaver J.H."/>
        </authorList>
    </citation>
    <scope>NUCLEOTIDE SEQUENCE</scope>
    <source>
        <strain evidence="9">ECLA1</strain>
    </source>
</reference>
<gene>
    <name evidence="9" type="ORF">RRG08_031724</name>
</gene>
<dbReference type="InterPro" id="IPR041588">
    <property type="entry name" value="Integrase_H2C2"/>
</dbReference>
<feature type="compositionally biased region" description="Pro residues" evidence="7">
    <location>
        <begin position="98"/>
        <end position="111"/>
    </location>
</feature>
<dbReference type="AlphaFoldDB" id="A0AAE0ZFX1"/>
<accession>A0AAE0ZFX1</accession>
<dbReference type="GO" id="GO:0004382">
    <property type="term" value="F:GDP phosphatase activity"/>
    <property type="evidence" value="ECO:0007669"/>
    <property type="project" value="TreeGrafter"/>
</dbReference>
<evidence type="ECO:0000313" key="10">
    <source>
        <dbReference type="Proteomes" id="UP001283361"/>
    </source>
</evidence>
<dbReference type="GO" id="GO:0030166">
    <property type="term" value="P:proteoglycan biosynthetic process"/>
    <property type="evidence" value="ECO:0007669"/>
    <property type="project" value="TreeGrafter"/>
</dbReference>
<evidence type="ECO:0000256" key="5">
    <source>
        <dbReference type="ARBA" id="ARBA00025738"/>
    </source>
</evidence>
<feature type="region of interest" description="Disordered" evidence="7">
    <location>
        <begin position="83"/>
        <end position="111"/>
    </location>
</feature>
<evidence type="ECO:0000256" key="1">
    <source>
        <dbReference type="ARBA" id="ARBA00001913"/>
    </source>
</evidence>
<feature type="compositionally biased region" description="Basic and acidic residues" evidence="7">
    <location>
        <begin position="84"/>
        <end position="96"/>
    </location>
</feature>
<dbReference type="Proteomes" id="UP001283361">
    <property type="component" value="Unassembled WGS sequence"/>
</dbReference>
<dbReference type="PANTHER" id="PTHR13023">
    <property type="entry name" value="APYRASE"/>
    <property type="match status" value="1"/>
</dbReference>
<feature type="binding site" evidence="6">
    <location>
        <position position="887"/>
    </location>
    <ligand>
        <name>Ca(2+)</name>
        <dbReference type="ChEBI" id="CHEBI:29108"/>
    </ligand>
</feature>
<keyword evidence="10" id="KW-1185">Reference proteome</keyword>
<feature type="binding site" evidence="6">
    <location>
        <position position="999"/>
    </location>
    <ligand>
        <name>Ca(2+)</name>
        <dbReference type="ChEBI" id="CHEBI:29108"/>
    </ligand>
</feature>
<dbReference type="PANTHER" id="PTHR13023:SF3">
    <property type="entry name" value="SOLUBLE CALCIUM-ACTIVATED NUCLEOTIDASE 1"/>
    <property type="match status" value="1"/>
</dbReference>
<protein>
    <recommendedName>
        <fullName evidence="8">Integrase zinc-binding domain-containing protein</fullName>
    </recommendedName>
</protein>
<name>A0AAE0ZFX1_9GAST</name>
<evidence type="ECO:0000256" key="2">
    <source>
        <dbReference type="ARBA" id="ARBA00022723"/>
    </source>
</evidence>
<feature type="binding site" evidence="6">
    <location>
        <position position="948"/>
    </location>
    <ligand>
        <name>Ca(2+)</name>
        <dbReference type="ChEBI" id="CHEBI:29108"/>
    </ligand>
</feature>
<dbReference type="EMBL" id="JAWDGP010004065">
    <property type="protein sequence ID" value="KAK3768186.1"/>
    <property type="molecule type" value="Genomic_DNA"/>
</dbReference>
<dbReference type="Pfam" id="PF17921">
    <property type="entry name" value="Integrase_H2C2"/>
    <property type="match status" value="1"/>
</dbReference>
<organism evidence="9 10">
    <name type="scientific">Elysia crispata</name>
    <name type="common">lettuce slug</name>
    <dbReference type="NCBI Taxonomy" id="231223"/>
    <lineage>
        <taxon>Eukaryota</taxon>
        <taxon>Metazoa</taxon>
        <taxon>Spiralia</taxon>
        <taxon>Lophotrochozoa</taxon>
        <taxon>Mollusca</taxon>
        <taxon>Gastropoda</taxon>
        <taxon>Heterobranchia</taxon>
        <taxon>Euthyneura</taxon>
        <taxon>Panpulmonata</taxon>
        <taxon>Sacoglossa</taxon>
        <taxon>Placobranchoidea</taxon>
        <taxon>Plakobranchidae</taxon>
        <taxon>Elysia</taxon>
    </lineage>
</organism>
<evidence type="ECO:0000256" key="3">
    <source>
        <dbReference type="ARBA" id="ARBA00022801"/>
    </source>
</evidence>
<dbReference type="Gene3D" id="2.120.10.100">
    <property type="entry name" value="Apyrase"/>
    <property type="match status" value="1"/>
</dbReference>
<feature type="domain" description="Integrase zinc-binding" evidence="8">
    <location>
        <begin position="415"/>
        <end position="465"/>
    </location>
</feature>
<evidence type="ECO:0000256" key="6">
    <source>
        <dbReference type="PIRSR" id="PIRSR609283-1"/>
    </source>
</evidence>
<dbReference type="FunFam" id="2.120.10.100:FF:000001">
    <property type="entry name" value="Soluble calcium-activated nucleotidase 1"/>
    <property type="match status" value="1"/>
</dbReference>
<sequence>MKIRAANQNPIGIMGALALRITGFTQSIQRKTANQIVYISQATDKFFVSMEACRDLGIIHHSFSSIESAIMRLTDYMKTIQSAKHSDTDNTADKDPSIPLPTRTPPLPPTLPFPATEENRDKLEQWLLDYYKSSTFNVCEHQKRSMSGPPMRPLIDDEATPVAHHTPIPVLIYWQDQVKAGPQGYISSGDVYIKLFDKIISEIDNKTKVRSWFGLVNQVAYAFAPAEKMPPFRTLLQPKMTFIWTEELDNFFEENQGHHHPTNSDRNLKEKTLKYRFQMTHIPGICHVATDTISRKLVGEAEYLHLPDDATPISTDFSLPTLPYDFLMAIRTQPENPSLHSDEENSLGGIGSINWNNVRVATSNDHSMIKSIDMIENGFLEVKDNLPTELRPYFQFRDKLVSFDSVALYNDHIIIPPSLLDKVLRALHSAHQGVSQMCSQAEVSFFWPGMTAAISEMRMLCQPCNCIALTQPNAPPTPPMQPQYPFQLSQNTKSDRVISHGWDKTEIVIIEVYQFDQYVVRVDESGRITLRNRKFLRLYHLVIARAPLATLPTPTTTVAKIPTHSIGPMYEYQSYTDKEFSLFASCLMFPARVYYDSHSLFFAPMSLPVDEDNVNMLSSPYPSTVHEWTKAIRRPTSYRVGNARFHLKPRVVIYAGLFSAAVMLLLIMLLPRSPAQPLCNQIKDETVSNYDPTYPLTNPLSTPGGTIYQIGLITDLDKDSKSREKKNVWLSYYRQGNLTVSEKGDSVKVSLKQPKVLVSNIASGDRGMELSELIIFNGKLYTVDDRTGIIYEIVGNTVVPWVILADGDGKVAKGFKCEWATVKGERLYVGGLGKEWTTEKGELVNLNPQWVKSIGPGGDVIHIDWHKKYNALRAKTGMLSPGYIIHEAAVWSDIHKRWFFLPRRASKETYNEVDDEKRASNIMFVVDENFESIEVRKVGNLNPTHGFSSFKFIPGTGDKIIAALKSEEDNGKIASYILAFDVNGKILMPEMKIGEVKYEGLEFV</sequence>
<feature type="binding site" evidence="6">
    <location>
        <position position="818"/>
    </location>
    <ligand>
        <name>Ca(2+)</name>
        <dbReference type="ChEBI" id="CHEBI:29108"/>
    </ligand>
</feature>
<comment type="similarity">
    <text evidence="5">Belongs to the apyrase family.</text>
</comment>
<dbReference type="Pfam" id="PF06079">
    <property type="entry name" value="Apyrase"/>
    <property type="match status" value="1"/>
</dbReference>
<dbReference type="GO" id="GO:0005509">
    <property type="term" value="F:calcium ion binding"/>
    <property type="evidence" value="ECO:0007669"/>
    <property type="project" value="InterPro"/>
</dbReference>
<keyword evidence="2 6" id="KW-0479">Metal-binding</keyword>